<organism evidence="2 3">
    <name type="scientific">Mycena maculata</name>
    <dbReference type="NCBI Taxonomy" id="230809"/>
    <lineage>
        <taxon>Eukaryota</taxon>
        <taxon>Fungi</taxon>
        <taxon>Dikarya</taxon>
        <taxon>Basidiomycota</taxon>
        <taxon>Agaricomycotina</taxon>
        <taxon>Agaricomycetes</taxon>
        <taxon>Agaricomycetidae</taxon>
        <taxon>Agaricales</taxon>
        <taxon>Marasmiineae</taxon>
        <taxon>Mycenaceae</taxon>
        <taxon>Mycena</taxon>
    </lineage>
</organism>
<sequence length="368" mass="40353">MPERASILGLPTSVSVVKPDYKVRDLATWTIATSHSAAPSGIPRQRCRKTTAGERMAELIADPWVIDVTNSTVKCRQCHQKLSLNSGNSRLKLESWRRHKERHKEHDKTSEILGSFLSSVAAPALSAQAISAASQGQNRAGAATEHVCLYFYPVPAITRHGHRGAGTTESQNRGRHLNFDPQPKPLVQQRLSFPVTNPCAATSPPGKGLASIYSLLWPDLGELQKVLNVIPLDHLPIQTYDKGLTKIGEDEQDPEWPMVINTPNKETNAARVQKYFLGNTVMVAGPSLVVGSDVRFVGTNYAVELCDRENEICLSKPLQEAFRQAGLQALVVIALLLRVVTLAGRQKKAGRDPNQMHSKNKNGKTGKK</sequence>
<dbReference type="Proteomes" id="UP001215280">
    <property type="component" value="Unassembled WGS sequence"/>
</dbReference>
<gene>
    <name evidence="2" type="ORF">DFH07DRAFT_765091</name>
</gene>
<accession>A0AAD7K8G6</accession>
<dbReference type="AlphaFoldDB" id="A0AAD7K8G6"/>
<feature type="compositionally biased region" description="Basic residues" evidence="1">
    <location>
        <begin position="358"/>
        <end position="368"/>
    </location>
</feature>
<evidence type="ECO:0000256" key="1">
    <source>
        <dbReference type="SAM" id="MobiDB-lite"/>
    </source>
</evidence>
<evidence type="ECO:0000313" key="3">
    <source>
        <dbReference type="Proteomes" id="UP001215280"/>
    </source>
</evidence>
<dbReference type="EMBL" id="JARJLG010000005">
    <property type="protein sequence ID" value="KAJ7780557.1"/>
    <property type="molecule type" value="Genomic_DNA"/>
</dbReference>
<comment type="caution">
    <text evidence="2">The sequence shown here is derived from an EMBL/GenBank/DDBJ whole genome shotgun (WGS) entry which is preliminary data.</text>
</comment>
<reference evidence="2" key="1">
    <citation type="submission" date="2023-03" db="EMBL/GenBank/DDBJ databases">
        <title>Massive genome expansion in bonnet fungi (Mycena s.s.) driven by repeated elements and novel gene families across ecological guilds.</title>
        <authorList>
            <consortium name="Lawrence Berkeley National Laboratory"/>
            <person name="Harder C.B."/>
            <person name="Miyauchi S."/>
            <person name="Viragh M."/>
            <person name="Kuo A."/>
            <person name="Thoen E."/>
            <person name="Andreopoulos B."/>
            <person name="Lu D."/>
            <person name="Skrede I."/>
            <person name="Drula E."/>
            <person name="Henrissat B."/>
            <person name="Morin E."/>
            <person name="Kohler A."/>
            <person name="Barry K."/>
            <person name="LaButti K."/>
            <person name="Morin E."/>
            <person name="Salamov A."/>
            <person name="Lipzen A."/>
            <person name="Mereny Z."/>
            <person name="Hegedus B."/>
            <person name="Baldrian P."/>
            <person name="Stursova M."/>
            <person name="Weitz H."/>
            <person name="Taylor A."/>
            <person name="Grigoriev I.V."/>
            <person name="Nagy L.G."/>
            <person name="Martin F."/>
            <person name="Kauserud H."/>
        </authorList>
    </citation>
    <scope>NUCLEOTIDE SEQUENCE</scope>
    <source>
        <strain evidence="2">CBHHK188m</strain>
    </source>
</reference>
<feature type="region of interest" description="Disordered" evidence="1">
    <location>
        <begin position="347"/>
        <end position="368"/>
    </location>
</feature>
<evidence type="ECO:0000313" key="2">
    <source>
        <dbReference type="EMBL" id="KAJ7780557.1"/>
    </source>
</evidence>
<protein>
    <submittedName>
        <fullName evidence="2">Uncharacterized protein</fullName>
    </submittedName>
</protein>
<name>A0AAD7K8G6_9AGAR</name>
<proteinExistence type="predicted"/>
<keyword evidence="3" id="KW-1185">Reference proteome</keyword>